<dbReference type="EMBL" id="CAJNDS010002224">
    <property type="protein sequence ID" value="CAE7381088.1"/>
    <property type="molecule type" value="Genomic_DNA"/>
</dbReference>
<keyword evidence="2" id="KW-1185">Reference proteome</keyword>
<gene>
    <name evidence="1" type="ORF">SNAT2548_LOCUS20802</name>
</gene>
<sequence>MKISVFIPTKMRILIERYRNAGVPVHALEAPVDRFPKVRAILHEDGSGDVRLSDPCFPYDNSAQMSACNNFLQDLGYVAQGCREFLVHATAKFWLSNQLGPLTVFPQQIAIEEVYRILQHDTGKKWQRYTHDMVLLLPVTAVGGPTKSQLNKFGSGLARRLFLGGGPCMLQDSKNLVRRALNRLGYMDGDMNADLSEAMLVFVNIPDNQYALRKQLDALPSQEDTTAEVESKLRHAFLSHLTHGQWRIAPKDAQVRQVLYKLGFLPTTKASTTDVFDAMARYARQHHLPEMKTYNGRVFRILYSLDSSPTKTGTLELSP</sequence>
<name>A0A812Q733_9DINO</name>
<organism evidence="1 2">
    <name type="scientific">Symbiodinium natans</name>
    <dbReference type="NCBI Taxonomy" id="878477"/>
    <lineage>
        <taxon>Eukaryota</taxon>
        <taxon>Sar</taxon>
        <taxon>Alveolata</taxon>
        <taxon>Dinophyceae</taxon>
        <taxon>Suessiales</taxon>
        <taxon>Symbiodiniaceae</taxon>
        <taxon>Symbiodinium</taxon>
    </lineage>
</organism>
<dbReference type="AlphaFoldDB" id="A0A812Q733"/>
<evidence type="ECO:0000313" key="1">
    <source>
        <dbReference type="EMBL" id="CAE7381088.1"/>
    </source>
</evidence>
<protein>
    <submittedName>
        <fullName evidence="1">Uncharacterized protein</fullName>
    </submittedName>
</protein>
<accession>A0A812Q733</accession>
<dbReference type="OrthoDB" id="434845at2759"/>
<evidence type="ECO:0000313" key="2">
    <source>
        <dbReference type="Proteomes" id="UP000604046"/>
    </source>
</evidence>
<proteinExistence type="predicted"/>
<comment type="caution">
    <text evidence="1">The sequence shown here is derived from an EMBL/GenBank/DDBJ whole genome shotgun (WGS) entry which is preliminary data.</text>
</comment>
<dbReference type="Proteomes" id="UP000604046">
    <property type="component" value="Unassembled WGS sequence"/>
</dbReference>
<reference evidence="1" key="1">
    <citation type="submission" date="2021-02" db="EMBL/GenBank/DDBJ databases">
        <authorList>
            <person name="Dougan E. K."/>
            <person name="Rhodes N."/>
            <person name="Thang M."/>
            <person name="Chan C."/>
        </authorList>
    </citation>
    <scope>NUCLEOTIDE SEQUENCE</scope>
</reference>